<dbReference type="InterPro" id="IPR005479">
    <property type="entry name" value="CPAse_ATP-bd"/>
</dbReference>
<gene>
    <name evidence="16" type="ORF">BLL40_08615</name>
</gene>
<dbReference type="SUPFAM" id="SSF51246">
    <property type="entry name" value="Rudiment single hybrid motif"/>
    <property type="match status" value="1"/>
</dbReference>
<evidence type="ECO:0000256" key="11">
    <source>
        <dbReference type="ARBA" id="ARBA00023267"/>
    </source>
</evidence>
<evidence type="ECO:0000256" key="10">
    <source>
        <dbReference type="ARBA" id="ARBA00023160"/>
    </source>
</evidence>
<keyword evidence="9 13" id="KW-0067">ATP-binding</keyword>
<dbReference type="GO" id="GO:0046872">
    <property type="term" value="F:metal ion binding"/>
    <property type="evidence" value="ECO:0007669"/>
    <property type="project" value="InterPro"/>
</dbReference>
<dbReference type="Pfam" id="PF02786">
    <property type="entry name" value="CPSase_L_D2"/>
    <property type="match status" value="1"/>
</dbReference>
<dbReference type="PROSITE" id="PS00867">
    <property type="entry name" value="CPSASE_2"/>
    <property type="match status" value="1"/>
</dbReference>
<evidence type="ECO:0000256" key="9">
    <source>
        <dbReference type="ARBA" id="ARBA00022840"/>
    </source>
</evidence>
<sequence length="450" mass="49594">MFTKVLVANRGEIAVRIMRTCKSLGISTIGVYSEADAEAPHVKMADEAYLIGGPRVAESYVNIDKILEVARLSKVEAIHPGYGLLSENAEFARRCEQEGLIFIGPSSEVISRMGSKIESRKTMEEIGVPVVPGITYPLVDAEEAVQVADRIGYPVMLKASAGGGGIGMQIVRSADEIRKAFGGNQKRATDFFGDGAMYVEKYVDNPRHIEIQILADGFGNTVYLWERECSVQRRHQKVVEEAPSSFLDEVTRIKMGEASVKAAKSIGYRNAGTIEFLVDADKNFYFLEMNTRLQVEHPVTEEITGLDLVAEQLRIAAGDSLNIIQSDVKLDGHAIEVRIYAEDPKTFFPSPGTITKLVLPEGPGIRHELAVSDKSIVTPFYDPMIAKLVIKGKDRNEAINRLQFALAHYQVQGIKTNIPLLQEVAAHSAFRSGDTTTNFVEKYLSRINGQ</sequence>
<comment type="function">
    <text evidence="1">This protein is a component of the acetyl coenzyme A carboxylase complex; first, biotin carboxylase catalyzes the carboxylation of the carrier protein and then the transcarboxylase transfers the carboxyl group to form malonyl-CoA.</text>
</comment>
<protein>
    <recommendedName>
        <fullName evidence="4">biotin carboxylase</fullName>
        <ecNumber evidence="4">6.3.4.14</ecNumber>
    </recommendedName>
</protein>
<dbReference type="InterPro" id="IPR016185">
    <property type="entry name" value="PreATP-grasp_dom_sf"/>
</dbReference>
<evidence type="ECO:0000313" key="17">
    <source>
        <dbReference type="Proteomes" id="UP000186524"/>
    </source>
</evidence>
<evidence type="ECO:0000256" key="1">
    <source>
        <dbReference type="ARBA" id="ARBA00003761"/>
    </source>
</evidence>
<dbReference type="RefSeq" id="WP_073711505.1">
    <property type="nucleotide sequence ID" value="NZ_MRWQ01000006.1"/>
</dbReference>
<dbReference type="GO" id="GO:0005524">
    <property type="term" value="F:ATP binding"/>
    <property type="evidence" value="ECO:0007669"/>
    <property type="project" value="UniProtKB-UniRule"/>
</dbReference>
<evidence type="ECO:0000256" key="13">
    <source>
        <dbReference type="PROSITE-ProRule" id="PRU00409"/>
    </source>
</evidence>
<feature type="domain" description="ATP-grasp" evidence="14">
    <location>
        <begin position="120"/>
        <end position="317"/>
    </location>
</feature>
<dbReference type="STRING" id="1714354.BLL40_08615"/>
<dbReference type="InterPro" id="IPR005481">
    <property type="entry name" value="BC-like_N"/>
</dbReference>
<dbReference type="InterPro" id="IPR011761">
    <property type="entry name" value="ATP-grasp"/>
</dbReference>
<evidence type="ECO:0000256" key="2">
    <source>
        <dbReference type="ARBA" id="ARBA00004956"/>
    </source>
</evidence>
<dbReference type="SUPFAM" id="SSF52440">
    <property type="entry name" value="PreATP-grasp domain"/>
    <property type="match status" value="1"/>
</dbReference>
<dbReference type="FunFam" id="3.30.1490.20:FF:000003">
    <property type="entry name" value="acetyl-CoA carboxylase isoform X1"/>
    <property type="match status" value="1"/>
</dbReference>
<evidence type="ECO:0000313" key="16">
    <source>
        <dbReference type="EMBL" id="OKL36783.1"/>
    </source>
</evidence>
<dbReference type="InterPro" id="IPR050856">
    <property type="entry name" value="Biotin_carboxylase_complex"/>
</dbReference>
<accession>A0A1Q5P3N4</accession>
<dbReference type="NCBIfam" id="NF006367">
    <property type="entry name" value="PRK08591.1"/>
    <property type="match status" value="1"/>
</dbReference>
<dbReference type="Pfam" id="PF00289">
    <property type="entry name" value="Biotin_carb_N"/>
    <property type="match status" value="1"/>
</dbReference>
<evidence type="ECO:0000256" key="8">
    <source>
        <dbReference type="ARBA" id="ARBA00022832"/>
    </source>
</evidence>
<dbReference type="PANTHER" id="PTHR18866:SF33">
    <property type="entry name" value="METHYLCROTONOYL-COA CARBOXYLASE SUBUNIT ALPHA, MITOCHONDRIAL-RELATED"/>
    <property type="match status" value="1"/>
</dbReference>
<evidence type="ECO:0000256" key="4">
    <source>
        <dbReference type="ARBA" id="ARBA00013263"/>
    </source>
</evidence>
<keyword evidence="10" id="KW-0275">Fatty acid biosynthesis</keyword>
<dbReference type="PROSITE" id="PS00866">
    <property type="entry name" value="CPSASE_1"/>
    <property type="match status" value="1"/>
</dbReference>
<evidence type="ECO:0000256" key="6">
    <source>
        <dbReference type="ARBA" id="ARBA00022598"/>
    </source>
</evidence>
<dbReference type="PANTHER" id="PTHR18866">
    <property type="entry name" value="CARBOXYLASE:PYRUVATE/ACETYL-COA/PROPIONYL-COA CARBOXYLASE"/>
    <property type="match status" value="1"/>
</dbReference>
<evidence type="ECO:0000256" key="7">
    <source>
        <dbReference type="ARBA" id="ARBA00022741"/>
    </source>
</evidence>
<dbReference type="InterPro" id="IPR011764">
    <property type="entry name" value="Biotin_carboxylation_dom"/>
</dbReference>
<keyword evidence="8" id="KW-0276">Fatty acid metabolism</keyword>
<evidence type="ECO:0000256" key="5">
    <source>
        <dbReference type="ARBA" id="ARBA00022516"/>
    </source>
</evidence>
<dbReference type="AlphaFoldDB" id="A0A1Q5P3N4"/>
<feature type="domain" description="Biotin carboxylation" evidence="15">
    <location>
        <begin position="1"/>
        <end position="445"/>
    </location>
</feature>
<dbReference type="Pfam" id="PF02785">
    <property type="entry name" value="Biotin_carb_C"/>
    <property type="match status" value="1"/>
</dbReference>
<comment type="subunit">
    <text evidence="3">Acetyl-CoA carboxylase is a heterohexamer of biotin carboxyl carrier protein, biotin carboxylase and the two subunits of carboxyl transferase in a 2:2 complex.</text>
</comment>
<keyword evidence="17" id="KW-1185">Reference proteome</keyword>
<organism evidence="16 17">
    <name type="scientific">Domibacillus mangrovi</name>
    <dbReference type="NCBI Taxonomy" id="1714354"/>
    <lineage>
        <taxon>Bacteria</taxon>
        <taxon>Bacillati</taxon>
        <taxon>Bacillota</taxon>
        <taxon>Bacilli</taxon>
        <taxon>Bacillales</taxon>
        <taxon>Bacillaceae</taxon>
        <taxon>Domibacillus</taxon>
    </lineage>
</organism>
<reference evidence="16 17" key="1">
    <citation type="submission" date="2016-12" db="EMBL/GenBank/DDBJ databases">
        <title>Domibacillus sp. SAOS 44 whole genome sequencing.</title>
        <authorList>
            <person name="Verma A."/>
            <person name="Krishnamurthi S."/>
        </authorList>
    </citation>
    <scope>NUCLEOTIDE SEQUENCE [LARGE SCALE GENOMIC DNA]</scope>
    <source>
        <strain evidence="16 17">SAOS 44</strain>
    </source>
</reference>
<comment type="caution">
    <text evidence="16">The sequence shown here is derived from an EMBL/GenBank/DDBJ whole genome shotgun (WGS) entry which is preliminary data.</text>
</comment>
<dbReference type="InterPro" id="IPR011054">
    <property type="entry name" value="Rudment_hybrid_motif"/>
</dbReference>
<comment type="pathway">
    <text evidence="2">Lipid metabolism; malonyl-CoA biosynthesis; malonyl-CoA from acetyl-CoA: step 1/1.</text>
</comment>
<dbReference type="InterPro" id="IPR005482">
    <property type="entry name" value="Biotin_COase_C"/>
</dbReference>
<dbReference type="PROSITE" id="PS50979">
    <property type="entry name" value="BC"/>
    <property type="match status" value="1"/>
</dbReference>
<comment type="catalytic activity">
    <reaction evidence="12">
        <text>N(6)-biotinyl-L-lysyl-[protein] + hydrogencarbonate + ATP = N(6)-carboxybiotinyl-L-lysyl-[protein] + ADP + phosphate + H(+)</text>
        <dbReference type="Rhea" id="RHEA:13501"/>
        <dbReference type="Rhea" id="RHEA-COMP:10505"/>
        <dbReference type="Rhea" id="RHEA-COMP:10506"/>
        <dbReference type="ChEBI" id="CHEBI:15378"/>
        <dbReference type="ChEBI" id="CHEBI:17544"/>
        <dbReference type="ChEBI" id="CHEBI:30616"/>
        <dbReference type="ChEBI" id="CHEBI:43474"/>
        <dbReference type="ChEBI" id="CHEBI:83144"/>
        <dbReference type="ChEBI" id="CHEBI:83145"/>
        <dbReference type="ChEBI" id="CHEBI:456216"/>
        <dbReference type="EC" id="6.3.4.14"/>
    </reaction>
</comment>
<dbReference type="GO" id="GO:0004075">
    <property type="term" value="F:biotin carboxylase activity"/>
    <property type="evidence" value="ECO:0007669"/>
    <property type="project" value="UniProtKB-EC"/>
</dbReference>
<keyword evidence="10" id="KW-0443">Lipid metabolism</keyword>
<evidence type="ECO:0000259" key="15">
    <source>
        <dbReference type="PROSITE" id="PS50979"/>
    </source>
</evidence>
<dbReference type="EMBL" id="MRWQ01000006">
    <property type="protein sequence ID" value="OKL36783.1"/>
    <property type="molecule type" value="Genomic_DNA"/>
</dbReference>
<keyword evidence="6" id="KW-0436">Ligase</keyword>
<evidence type="ECO:0000259" key="14">
    <source>
        <dbReference type="PROSITE" id="PS50975"/>
    </source>
</evidence>
<dbReference type="SMART" id="SM00878">
    <property type="entry name" value="Biotin_carb_C"/>
    <property type="match status" value="1"/>
</dbReference>
<dbReference type="GO" id="GO:0006633">
    <property type="term" value="P:fatty acid biosynthetic process"/>
    <property type="evidence" value="ECO:0007669"/>
    <property type="project" value="UniProtKB-KW"/>
</dbReference>
<dbReference type="EC" id="6.3.4.14" evidence="4"/>
<dbReference type="FunFam" id="3.30.470.20:FF:000028">
    <property type="entry name" value="Methylcrotonoyl-CoA carboxylase subunit alpha, mitochondrial"/>
    <property type="match status" value="1"/>
</dbReference>
<keyword evidence="7 13" id="KW-0547">Nucleotide-binding</keyword>
<dbReference type="Proteomes" id="UP000186524">
    <property type="component" value="Unassembled WGS sequence"/>
</dbReference>
<dbReference type="SUPFAM" id="SSF56059">
    <property type="entry name" value="Glutathione synthetase ATP-binding domain-like"/>
    <property type="match status" value="1"/>
</dbReference>
<evidence type="ECO:0000256" key="3">
    <source>
        <dbReference type="ARBA" id="ARBA00011750"/>
    </source>
</evidence>
<dbReference type="FunFam" id="3.40.50.20:FF:000010">
    <property type="entry name" value="Propionyl-CoA carboxylase subunit alpha"/>
    <property type="match status" value="1"/>
</dbReference>
<name>A0A1Q5P3N4_9BACI</name>
<dbReference type="OrthoDB" id="9807469at2"/>
<evidence type="ECO:0000256" key="12">
    <source>
        <dbReference type="ARBA" id="ARBA00048600"/>
    </source>
</evidence>
<dbReference type="PROSITE" id="PS50975">
    <property type="entry name" value="ATP_GRASP"/>
    <property type="match status" value="1"/>
</dbReference>
<dbReference type="Gene3D" id="3.30.470.20">
    <property type="entry name" value="ATP-grasp fold, B domain"/>
    <property type="match status" value="1"/>
</dbReference>
<proteinExistence type="predicted"/>
<keyword evidence="5" id="KW-0444">Lipid biosynthesis</keyword>
<keyword evidence="11" id="KW-0092">Biotin</keyword>